<evidence type="ECO:0000256" key="7">
    <source>
        <dbReference type="PROSITE-ProRule" id="PRU00283"/>
    </source>
</evidence>
<feature type="region of interest" description="Disordered" evidence="9">
    <location>
        <begin position="1"/>
        <end position="83"/>
    </location>
</feature>
<comment type="similarity">
    <text evidence="6">Belongs to the TRAFAC class myosin-kinesin ATPase superfamily. Kinesin family. KIN-12 subfamily.</text>
</comment>
<evidence type="ECO:0000313" key="12">
    <source>
        <dbReference type="Proteomes" id="UP001159659"/>
    </source>
</evidence>
<evidence type="ECO:0000256" key="4">
    <source>
        <dbReference type="ARBA" id="ARBA00023054"/>
    </source>
</evidence>
<dbReference type="GO" id="GO:0005524">
    <property type="term" value="F:ATP binding"/>
    <property type="evidence" value="ECO:0007669"/>
    <property type="project" value="UniProtKB-UniRule"/>
</dbReference>
<evidence type="ECO:0000256" key="9">
    <source>
        <dbReference type="SAM" id="MobiDB-lite"/>
    </source>
</evidence>
<dbReference type="FunFam" id="3.40.850.10:FF:000257">
    <property type="entry name" value="Kinesin-like protein"/>
    <property type="match status" value="1"/>
</dbReference>
<dbReference type="InterPro" id="IPR036961">
    <property type="entry name" value="Kinesin_motor_dom_sf"/>
</dbReference>
<reference evidence="11" key="1">
    <citation type="submission" date="2022-12" db="EMBL/GenBank/DDBJ databases">
        <authorList>
            <person name="Webb A."/>
        </authorList>
    </citation>
    <scope>NUCLEOTIDE SEQUENCE</scope>
    <source>
        <strain evidence="11">Pf2</strain>
    </source>
</reference>
<dbReference type="Proteomes" id="UP001159659">
    <property type="component" value="Unassembled WGS sequence"/>
</dbReference>
<keyword evidence="2 7" id="KW-0547">Nucleotide-binding</keyword>
<dbReference type="GO" id="GO:0003777">
    <property type="term" value="F:microtubule motor activity"/>
    <property type="evidence" value="ECO:0007669"/>
    <property type="project" value="InterPro"/>
</dbReference>
<keyword evidence="1" id="KW-0493">Microtubule</keyword>
<evidence type="ECO:0000256" key="1">
    <source>
        <dbReference type="ARBA" id="ARBA00022701"/>
    </source>
</evidence>
<evidence type="ECO:0000256" key="6">
    <source>
        <dbReference type="ARBA" id="ARBA00034488"/>
    </source>
</evidence>
<dbReference type="GO" id="GO:0005874">
    <property type="term" value="C:microtubule"/>
    <property type="evidence" value="ECO:0007669"/>
    <property type="project" value="UniProtKB-KW"/>
</dbReference>
<organism evidence="11 12">
    <name type="scientific">Peronospora farinosa</name>
    <dbReference type="NCBI Taxonomy" id="134698"/>
    <lineage>
        <taxon>Eukaryota</taxon>
        <taxon>Sar</taxon>
        <taxon>Stramenopiles</taxon>
        <taxon>Oomycota</taxon>
        <taxon>Peronosporomycetes</taxon>
        <taxon>Peronosporales</taxon>
        <taxon>Peronosporaceae</taxon>
        <taxon>Peronospora</taxon>
    </lineage>
</organism>
<dbReference type="PROSITE" id="PS50067">
    <property type="entry name" value="KINESIN_MOTOR_2"/>
    <property type="match status" value="1"/>
</dbReference>
<dbReference type="Gene3D" id="3.40.850.10">
    <property type="entry name" value="Kinesin motor domain"/>
    <property type="match status" value="1"/>
</dbReference>
<dbReference type="InterPro" id="IPR044986">
    <property type="entry name" value="KIF15/KIN-12"/>
</dbReference>
<evidence type="ECO:0000256" key="8">
    <source>
        <dbReference type="SAM" id="Coils"/>
    </source>
</evidence>
<dbReference type="InterPro" id="IPR027417">
    <property type="entry name" value="P-loop_NTPase"/>
</dbReference>
<dbReference type="PRINTS" id="PR00380">
    <property type="entry name" value="KINESINHEAVY"/>
</dbReference>
<accession>A0AAV0U4Y0</accession>
<evidence type="ECO:0000313" key="11">
    <source>
        <dbReference type="EMBL" id="CAI5730950.1"/>
    </source>
</evidence>
<comment type="caution">
    <text evidence="11">The sequence shown here is derived from an EMBL/GenBank/DDBJ whole genome shotgun (WGS) entry which is preliminary data.</text>
</comment>
<dbReference type="SMART" id="SM00129">
    <property type="entry name" value="KISc"/>
    <property type="match status" value="1"/>
</dbReference>
<feature type="binding site" evidence="7">
    <location>
        <begin position="202"/>
        <end position="209"/>
    </location>
    <ligand>
        <name>ATP</name>
        <dbReference type="ChEBI" id="CHEBI:30616"/>
    </ligand>
</feature>
<protein>
    <recommendedName>
        <fullName evidence="10">Kinesin motor domain-containing protein</fullName>
    </recommendedName>
</protein>
<sequence length="1178" mass="132801">MPFTSSRIPGPTSHKTMKKSCQTPPPSASLRAHASGMTLPRTSILKSPAQSQRPVKKLQFPGRQETNSQEQRDTRAGSRPNAHVQMPLKVPARSMLQQSPVAAVSTAVSSFVPSTGSVTQSDNIRVLLRIRPSPGKDNKKCLEVAPDQRGVTLAPGSQQEKRFGFDRVFTESCEQDDIFQDAGRRAVENTIEGYNGSIFAYGQTGSGKTFTMLGGATTNVHELRQMPLRGLTPRIIDYLFQRLAELARERNLAFYNGEEQERALQYTLACSYLEIYNEKIFDLLEPSGSVAAQQPKSLREDHNKAVYVDQLREIDVGSEEEALTLLQLGSQNRHVSSTEMNRESSRSHAVFSVKLVLEERTSSGVKRTRRSCLHLVDLAGSEKQRQTRVHGKRLKEAAQINKSLSALGNVIMALVEVSNGQKRHVHYRDSKLTFLLRDALGGNAITSIVATISPEEKYFTETLSTLKFAQRAKFIKNNAVQNEDADSLVPVLKQQIEKLVQEIASLRSSVGIGLTSSASTTDSDLSKDEHMMRLKLIADAEAEARAQEKKKIHNRWEPAMDMMQKLLRASGALSPADNAEEKEPRQQERDVVEIRCDRLEMLLYRMICRFEEYKEVTFDPDRYKYSRRSTHLKPSKIQGSRKSMLTAPKQYTSAAVRYHHVDNQEHSADDDGPTAALIAAEKRERELHKKVHDQDGRIEELLRRSQEAETENALIRHELCELLEWKAFVEEERRRVSDAVPMDPQLESEDDEQETPILEVSTVPSEEMQDMQEMLNVYRSLFDDVTDLMYTRKPILCSPPSPKSGSSVITDSNSTCYASGDEDDIGDDCISVDGFEASEDGDGGASDAYREIRRVNALSSRLGRKFDLYQDTIQRLEKELQTTKDELETSSAATKFAEFQLQQLRTLAADEEAKQSQAEHDLRKKLNDLEKIVRSQRDEIARVLNEKLAEDARALEYEQEVARREVEHLEHCLCNSSDSGDNGNDRERMESVLLATQKRIEDLEQEMKTTRSTLATLEMPKASDDEKPVRLQTLLECALEDNAKLLETVRDLYHKRQRSGNNLQLLSSLFATAADANLDSGTLSEENKSNELTRLRREIAALRTRVGDLTDCSALQDLANRNEDTIQQLQLERATLQARLHRAQQMSARLEAEVRHVRQNAVVDSSNGVFLMEFLGGM</sequence>
<keyword evidence="5 7" id="KW-0505">Motor protein</keyword>
<feature type="domain" description="Kinesin motor" evidence="10">
    <location>
        <begin position="123"/>
        <end position="475"/>
    </location>
</feature>
<dbReference type="CDD" id="cd00106">
    <property type="entry name" value="KISc"/>
    <property type="match status" value="1"/>
</dbReference>
<keyword evidence="4 8" id="KW-0175">Coiled coil</keyword>
<dbReference type="AlphaFoldDB" id="A0AAV0U4Y0"/>
<evidence type="ECO:0000256" key="2">
    <source>
        <dbReference type="ARBA" id="ARBA00022741"/>
    </source>
</evidence>
<dbReference type="InterPro" id="IPR001752">
    <property type="entry name" value="Kinesin_motor_dom"/>
</dbReference>
<feature type="coiled-coil region" evidence="8">
    <location>
        <begin position="866"/>
        <end position="1013"/>
    </location>
</feature>
<name>A0AAV0U4Y0_9STRA</name>
<dbReference type="GO" id="GO:0007018">
    <property type="term" value="P:microtubule-based movement"/>
    <property type="evidence" value="ECO:0007669"/>
    <property type="project" value="InterPro"/>
</dbReference>
<gene>
    <name evidence="11" type="ORF">PFR002_LOCUS6431</name>
</gene>
<feature type="coiled-coil region" evidence="8">
    <location>
        <begin position="1085"/>
        <end position="1160"/>
    </location>
</feature>
<feature type="compositionally biased region" description="Polar residues" evidence="9">
    <location>
        <begin position="40"/>
        <end position="53"/>
    </location>
</feature>
<dbReference type="EMBL" id="CANTFK010000848">
    <property type="protein sequence ID" value="CAI5730950.1"/>
    <property type="molecule type" value="Genomic_DNA"/>
</dbReference>
<dbReference type="SUPFAM" id="SSF52540">
    <property type="entry name" value="P-loop containing nucleoside triphosphate hydrolases"/>
    <property type="match status" value="1"/>
</dbReference>
<evidence type="ECO:0000259" key="10">
    <source>
        <dbReference type="PROSITE" id="PS50067"/>
    </source>
</evidence>
<dbReference type="PANTHER" id="PTHR37739">
    <property type="entry name" value="KINESIN-LIKE PROTEIN KIN-12D"/>
    <property type="match status" value="1"/>
</dbReference>
<keyword evidence="3 7" id="KW-0067">ATP-binding</keyword>
<evidence type="ECO:0000256" key="5">
    <source>
        <dbReference type="ARBA" id="ARBA00023175"/>
    </source>
</evidence>
<dbReference type="Pfam" id="PF00225">
    <property type="entry name" value="Kinesin"/>
    <property type="match status" value="1"/>
</dbReference>
<proteinExistence type="inferred from homology"/>
<dbReference type="PANTHER" id="PTHR37739:SF8">
    <property type="entry name" value="KINESIN-LIKE PROTEIN KIN-12D"/>
    <property type="match status" value="1"/>
</dbReference>
<evidence type="ECO:0000256" key="3">
    <source>
        <dbReference type="ARBA" id="ARBA00022840"/>
    </source>
</evidence>
<dbReference type="GO" id="GO:0008017">
    <property type="term" value="F:microtubule binding"/>
    <property type="evidence" value="ECO:0007669"/>
    <property type="project" value="InterPro"/>
</dbReference>
<feature type="coiled-coil region" evidence="8">
    <location>
        <begin position="691"/>
        <end position="718"/>
    </location>
</feature>